<dbReference type="InterPro" id="IPR052728">
    <property type="entry name" value="O2_lipid_transport_reg"/>
</dbReference>
<evidence type="ECO:0000313" key="2">
    <source>
        <dbReference type="EMBL" id="PIC34860.1"/>
    </source>
</evidence>
<dbReference type="PANTHER" id="PTHR11161">
    <property type="entry name" value="O-ACYLTRANSFERASE"/>
    <property type="match status" value="1"/>
</dbReference>
<keyword evidence="1" id="KW-1133">Transmembrane helix</keyword>
<evidence type="ECO:0000313" key="3">
    <source>
        <dbReference type="Proteomes" id="UP000230233"/>
    </source>
</evidence>
<protein>
    <recommendedName>
        <fullName evidence="4">Nose resistant-to-fluoxetine protein N-terminal domain-containing protein</fullName>
    </recommendedName>
</protein>
<dbReference type="Proteomes" id="UP000230233">
    <property type="component" value="Chromosome IV"/>
</dbReference>
<keyword evidence="1" id="KW-0472">Membrane</keyword>
<dbReference type="EMBL" id="PDUG01000004">
    <property type="protein sequence ID" value="PIC34860.1"/>
    <property type="molecule type" value="Genomic_DNA"/>
</dbReference>
<evidence type="ECO:0008006" key="4">
    <source>
        <dbReference type="Google" id="ProtNLM"/>
    </source>
</evidence>
<evidence type="ECO:0000256" key="1">
    <source>
        <dbReference type="SAM" id="Phobius"/>
    </source>
</evidence>
<dbReference type="PANTHER" id="PTHR11161:SF0">
    <property type="entry name" value="O-ACYLTRANSFERASE LIKE PROTEIN"/>
    <property type="match status" value="1"/>
</dbReference>
<sequence length="155" mass="17746">MSTTCGSGKPTDLKVSICVPRSCSESELKLALNHLRILPMTTNQYLNHSMNQDKFVCDVTCRPVDFQPDYLFRIVTVVLGTIVLICLFATVFDYYHEIDRETFDKEKMNELKKKSNEEDDGRLKFLLAFSMLTNGRSLLRVSNNPNNLKGVECIR</sequence>
<dbReference type="OrthoDB" id="207378at2759"/>
<keyword evidence="3" id="KW-1185">Reference proteome</keyword>
<keyword evidence="1" id="KW-0812">Transmembrane</keyword>
<reference evidence="3" key="1">
    <citation type="submission" date="2017-10" db="EMBL/GenBank/DDBJ databases">
        <title>Rapid genome shrinkage in a self-fertile nematode reveals novel sperm competition proteins.</title>
        <authorList>
            <person name="Yin D."/>
            <person name="Schwarz E.M."/>
            <person name="Thomas C.G."/>
            <person name="Felde R.L."/>
            <person name="Korf I.F."/>
            <person name="Cutter A.D."/>
            <person name="Schartner C.M."/>
            <person name="Ralston E.J."/>
            <person name="Meyer B.J."/>
            <person name="Haag E.S."/>
        </authorList>
    </citation>
    <scope>NUCLEOTIDE SEQUENCE [LARGE SCALE GENOMIC DNA]</scope>
    <source>
        <strain evidence="3">JU1422</strain>
    </source>
</reference>
<feature type="transmembrane region" description="Helical" evidence="1">
    <location>
        <begin position="70"/>
        <end position="95"/>
    </location>
</feature>
<organism evidence="2 3">
    <name type="scientific">Caenorhabditis nigoni</name>
    <dbReference type="NCBI Taxonomy" id="1611254"/>
    <lineage>
        <taxon>Eukaryota</taxon>
        <taxon>Metazoa</taxon>
        <taxon>Ecdysozoa</taxon>
        <taxon>Nematoda</taxon>
        <taxon>Chromadorea</taxon>
        <taxon>Rhabditida</taxon>
        <taxon>Rhabditina</taxon>
        <taxon>Rhabditomorpha</taxon>
        <taxon>Rhabditoidea</taxon>
        <taxon>Rhabditidae</taxon>
        <taxon>Peloderinae</taxon>
        <taxon>Caenorhabditis</taxon>
    </lineage>
</organism>
<comment type="caution">
    <text evidence="2">The sequence shown here is derived from an EMBL/GenBank/DDBJ whole genome shotgun (WGS) entry which is preliminary data.</text>
</comment>
<proteinExistence type="predicted"/>
<accession>A0A2G5U5P2</accession>
<dbReference type="AlphaFoldDB" id="A0A2G5U5P2"/>
<gene>
    <name evidence="2" type="primary">Cnig_chr_IV.g14390</name>
    <name evidence="2" type="ORF">B9Z55_014390</name>
</gene>
<name>A0A2G5U5P2_9PELO</name>